<dbReference type="Gene3D" id="1.10.10.60">
    <property type="entry name" value="Homeodomain-like"/>
    <property type="match status" value="1"/>
</dbReference>
<evidence type="ECO:0000256" key="3">
    <source>
        <dbReference type="ARBA" id="ARBA00023163"/>
    </source>
</evidence>
<keyword evidence="6" id="KW-1185">Reference proteome</keyword>
<organism evidence="5 6">
    <name type="scientific">Pseudalgibacter alginicilyticus</name>
    <dbReference type="NCBI Taxonomy" id="1736674"/>
    <lineage>
        <taxon>Bacteria</taxon>
        <taxon>Pseudomonadati</taxon>
        <taxon>Bacteroidota</taxon>
        <taxon>Flavobacteriia</taxon>
        <taxon>Flavobacteriales</taxon>
        <taxon>Flavobacteriaceae</taxon>
        <taxon>Pseudalgibacter</taxon>
    </lineage>
</organism>
<dbReference type="PANTHER" id="PTHR43280:SF32">
    <property type="entry name" value="TRANSCRIPTIONAL REGULATORY PROTEIN"/>
    <property type="match status" value="1"/>
</dbReference>
<dbReference type="SUPFAM" id="SSF51215">
    <property type="entry name" value="Regulatory protein AraC"/>
    <property type="match status" value="1"/>
</dbReference>
<dbReference type="SMART" id="SM00342">
    <property type="entry name" value="HTH_ARAC"/>
    <property type="match status" value="1"/>
</dbReference>
<keyword evidence="2" id="KW-0238">DNA-binding</keyword>
<evidence type="ECO:0000256" key="2">
    <source>
        <dbReference type="ARBA" id="ARBA00023125"/>
    </source>
</evidence>
<evidence type="ECO:0000256" key="1">
    <source>
        <dbReference type="ARBA" id="ARBA00023015"/>
    </source>
</evidence>
<keyword evidence="3" id="KW-0804">Transcription</keyword>
<dbReference type="GO" id="GO:0043565">
    <property type="term" value="F:sequence-specific DNA binding"/>
    <property type="evidence" value="ECO:0007669"/>
    <property type="project" value="InterPro"/>
</dbReference>
<accession>A0A0P0D926</accession>
<dbReference type="InterPro" id="IPR009057">
    <property type="entry name" value="Homeodomain-like_sf"/>
</dbReference>
<dbReference type="SUPFAM" id="SSF46689">
    <property type="entry name" value="Homeodomain-like"/>
    <property type="match status" value="1"/>
</dbReference>
<gene>
    <name evidence="5" type="ORF">APS56_09340</name>
</gene>
<dbReference type="InterPro" id="IPR018060">
    <property type="entry name" value="HTH_AraC"/>
</dbReference>
<dbReference type="InterPro" id="IPR003313">
    <property type="entry name" value="AraC-bd"/>
</dbReference>
<dbReference type="PROSITE" id="PS01124">
    <property type="entry name" value="HTH_ARAC_FAMILY_2"/>
    <property type="match status" value="1"/>
</dbReference>
<keyword evidence="1" id="KW-0805">Transcription regulation</keyword>
<protein>
    <submittedName>
        <fullName evidence="5">AraC family transcriptional regulator</fullName>
    </submittedName>
</protein>
<dbReference type="Pfam" id="PF12833">
    <property type="entry name" value="HTH_18"/>
    <property type="match status" value="1"/>
</dbReference>
<dbReference type="STRING" id="1736674.APS56_09340"/>
<dbReference type="OrthoDB" id="2666928at2"/>
<dbReference type="Gene3D" id="2.60.120.10">
    <property type="entry name" value="Jelly Rolls"/>
    <property type="match status" value="1"/>
</dbReference>
<dbReference type="InterPro" id="IPR014710">
    <property type="entry name" value="RmlC-like_jellyroll"/>
</dbReference>
<dbReference type="AlphaFoldDB" id="A0A0P0D926"/>
<sequence length="274" mass="31941">MKNVIRTNNKISSIDDIKIAPFDVSKRYTRPHRHNKYLEIIFFSKGEGFHHLDSKSYVIKPPMIFVVKKEEVHNWEINSVPKGYVIIIKETFLEKTLDKYINLQLVKLQTVPKIELHKKDATIIKSLFKVLCKEKQQVQPQAAFIEGVLKALLGKIISNSYAGRAKDNIDKAKEFMELLIDKPRNNVAFYADRLNVTSQNLNQLCKKQYDKTPSEIIAIEIIKEVKRLLNFTNKTISEIAFELDFKDVSHFVKYFKRHTGRTPLQIKKELLNIP</sequence>
<evidence type="ECO:0000313" key="5">
    <source>
        <dbReference type="EMBL" id="ALJ05315.1"/>
    </source>
</evidence>
<dbReference type="GO" id="GO:0003700">
    <property type="term" value="F:DNA-binding transcription factor activity"/>
    <property type="evidence" value="ECO:0007669"/>
    <property type="project" value="InterPro"/>
</dbReference>
<feature type="domain" description="HTH araC/xylS-type" evidence="4">
    <location>
        <begin position="170"/>
        <end position="269"/>
    </location>
</feature>
<dbReference type="EMBL" id="CP012898">
    <property type="protein sequence ID" value="ALJ05315.1"/>
    <property type="molecule type" value="Genomic_DNA"/>
</dbReference>
<proteinExistence type="predicted"/>
<dbReference type="Proteomes" id="UP000057981">
    <property type="component" value="Chromosome"/>
</dbReference>
<evidence type="ECO:0000313" key="6">
    <source>
        <dbReference type="Proteomes" id="UP000057981"/>
    </source>
</evidence>
<dbReference type="InterPro" id="IPR037923">
    <property type="entry name" value="HTH-like"/>
</dbReference>
<dbReference type="PATRIC" id="fig|1736674.3.peg.1909"/>
<reference evidence="5 6" key="1">
    <citation type="submission" date="2015-10" db="EMBL/GenBank/DDBJ databases">
        <authorList>
            <person name="Gilbert D.G."/>
        </authorList>
    </citation>
    <scope>NUCLEOTIDE SEQUENCE [LARGE SCALE GENOMIC DNA]</scope>
    <source>
        <strain evidence="6">HZ-22</strain>
    </source>
</reference>
<dbReference type="Pfam" id="PF02311">
    <property type="entry name" value="AraC_binding"/>
    <property type="match status" value="1"/>
</dbReference>
<name>A0A0P0D926_9FLAO</name>
<dbReference type="PANTHER" id="PTHR43280">
    <property type="entry name" value="ARAC-FAMILY TRANSCRIPTIONAL REGULATOR"/>
    <property type="match status" value="1"/>
</dbReference>
<dbReference type="KEGG" id="ahz:APS56_09340"/>
<evidence type="ECO:0000259" key="4">
    <source>
        <dbReference type="PROSITE" id="PS01124"/>
    </source>
</evidence>